<evidence type="ECO:0000256" key="7">
    <source>
        <dbReference type="HAMAP-Rule" id="MF_00196"/>
    </source>
</evidence>
<evidence type="ECO:0000313" key="10">
    <source>
        <dbReference type="EMBL" id="PPA70583.1"/>
    </source>
</evidence>
<organism evidence="10 11">
    <name type="scientific">Jeotgalibacillus proteolyticus</name>
    <dbReference type="NCBI Taxonomy" id="2082395"/>
    <lineage>
        <taxon>Bacteria</taxon>
        <taxon>Bacillati</taxon>
        <taxon>Bacillota</taxon>
        <taxon>Bacilli</taxon>
        <taxon>Bacillales</taxon>
        <taxon>Caryophanaceae</taxon>
        <taxon>Jeotgalibacillus</taxon>
    </lineage>
</organism>
<feature type="domain" description="Mannitol dehydrogenase C-terminal" evidence="9">
    <location>
        <begin position="206"/>
        <end position="350"/>
    </location>
</feature>
<dbReference type="GO" id="GO:0019592">
    <property type="term" value="P:mannitol catabolic process"/>
    <property type="evidence" value="ECO:0007669"/>
    <property type="project" value="TreeGrafter"/>
</dbReference>
<evidence type="ECO:0000256" key="6">
    <source>
        <dbReference type="ARBA" id="ARBA00048615"/>
    </source>
</evidence>
<accession>A0A2S5GCG0</accession>
<dbReference type="InterPro" id="IPR013131">
    <property type="entry name" value="Mannitol_DH_N"/>
</dbReference>
<protein>
    <recommendedName>
        <fullName evidence="3 7">Mannitol-1-phosphate 5-dehydrogenase</fullName>
        <ecNumber evidence="2 7">1.1.1.17</ecNumber>
    </recommendedName>
</protein>
<feature type="domain" description="Mannitol dehydrogenase N-terminal" evidence="8">
    <location>
        <begin position="3"/>
        <end position="199"/>
    </location>
</feature>
<dbReference type="GO" id="GO:0005829">
    <property type="term" value="C:cytosol"/>
    <property type="evidence" value="ECO:0007669"/>
    <property type="project" value="TreeGrafter"/>
</dbReference>
<dbReference type="NCBIfam" id="NF002649">
    <property type="entry name" value="PRK02318.2-1"/>
    <property type="match status" value="1"/>
</dbReference>
<dbReference type="PANTHER" id="PTHR30524:SF0">
    <property type="entry name" value="ALTRONATE OXIDOREDUCTASE-RELATED"/>
    <property type="match status" value="1"/>
</dbReference>
<evidence type="ECO:0000256" key="2">
    <source>
        <dbReference type="ARBA" id="ARBA00012939"/>
    </source>
</evidence>
<comment type="similarity">
    <text evidence="1 7">Belongs to the mannitol dehydrogenase family.</text>
</comment>
<dbReference type="InterPro" id="IPR013328">
    <property type="entry name" value="6PGD_dom2"/>
</dbReference>
<evidence type="ECO:0000256" key="3">
    <source>
        <dbReference type="ARBA" id="ARBA00016219"/>
    </source>
</evidence>
<dbReference type="InterPro" id="IPR008927">
    <property type="entry name" value="6-PGluconate_DH-like_C_sf"/>
</dbReference>
<dbReference type="InterPro" id="IPR036291">
    <property type="entry name" value="NAD(P)-bd_dom_sf"/>
</dbReference>
<feature type="binding site" evidence="7">
    <location>
        <begin position="4"/>
        <end position="15"/>
    </location>
    <ligand>
        <name>NAD(+)</name>
        <dbReference type="ChEBI" id="CHEBI:57540"/>
    </ligand>
</feature>
<comment type="caution">
    <text evidence="10">The sequence shown here is derived from an EMBL/GenBank/DDBJ whole genome shotgun (WGS) entry which is preliminary data.</text>
</comment>
<dbReference type="RefSeq" id="WP_104057334.1">
    <property type="nucleotide sequence ID" value="NZ_PREZ01000003.1"/>
</dbReference>
<dbReference type="Gene3D" id="3.40.50.720">
    <property type="entry name" value="NAD(P)-binding Rossmann-like Domain"/>
    <property type="match status" value="1"/>
</dbReference>
<dbReference type="InterPro" id="IPR013118">
    <property type="entry name" value="Mannitol_DH_C"/>
</dbReference>
<dbReference type="OrthoDB" id="271711at2"/>
<dbReference type="Proteomes" id="UP000239047">
    <property type="component" value="Unassembled WGS sequence"/>
</dbReference>
<sequence>MKKAVHFGAGNIGRGFIGAVLSKAGFEVRFVDVNDKVIQALNDKQEYTVQIASEEKTSFTVKGVSGINSAQEPDKTAQAIKEADLLTASVGPGVLPFIAKDIASGLTKAYEAQGSLKQMNIVACENMINGTDFLRAEIEKHLDEDVKREAAQKIGFPNSAVDRIVPIQQHEDPLTVQVEPFFEWVVERNDWKGAIPEMEGVQFVEDLAPFIERKLLTVNTGHAAIAYLGLEQGFETVDQAIADSSVKQQVEEVLSETSEFLTKKYSLSPEEHERYVEKILGRFENPYLSDDLARVGRAPLRKLGPKERLVYPAVSLMKDGVEPKGLIKTIAAALYFNEEADPESQSLQNDIKTLGAEAAFAKAADLSNDDPLVQAVIQEYNS</sequence>
<evidence type="ECO:0000259" key="8">
    <source>
        <dbReference type="Pfam" id="PF01232"/>
    </source>
</evidence>
<dbReference type="HAMAP" id="MF_00196">
    <property type="entry name" value="Mannitol_dehydrog"/>
    <property type="match status" value="1"/>
</dbReference>
<dbReference type="NCBIfam" id="NF002646">
    <property type="entry name" value="PRK02318.1-2"/>
    <property type="match status" value="1"/>
</dbReference>
<keyword evidence="5 7" id="KW-0520">NAD</keyword>
<dbReference type="NCBIfam" id="NF002647">
    <property type="entry name" value="PRK02318.1-3"/>
    <property type="match status" value="1"/>
</dbReference>
<dbReference type="PRINTS" id="PR00084">
    <property type="entry name" value="MTLDHDRGNASE"/>
</dbReference>
<evidence type="ECO:0000256" key="4">
    <source>
        <dbReference type="ARBA" id="ARBA00023002"/>
    </source>
</evidence>
<dbReference type="GO" id="GO:0008926">
    <property type="term" value="F:mannitol-1-phosphate 5-dehydrogenase activity"/>
    <property type="evidence" value="ECO:0007669"/>
    <property type="project" value="UniProtKB-UniRule"/>
</dbReference>
<evidence type="ECO:0000256" key="5">
    <source>
        <dbReference type="ARBA" id="ARBA00023027"/>
    </source>
</evidence>
<dbReference type="InterPro" id="IPR023028">
    <property type="entry name" value="Mannitol_1_phos_5_DH"/>
</dbReference>
<dbReference type="EC" id="1.1.1.17" evidence="2 7"/>
<dbReference type="InterPro" id="IPR023027">
    <property type="entry name" value="Mannitol_DH_CS"/>
</dbReference>
<evidence type="ECO:0000256" key="1">
    <source>
        <dbReference type="ARBA" id="ARBA00006541"/>
    </source>
</evidence>
<dbReference type="Pfam" id="PF08125">
    <property type="entry name" value="Mannitol_dh_C"/>
    <property type="match status" value="1"/>
</dbReference>
<dbReference type="PROSITE" id="PS00974">
    <property type="entry name" value="MANNITOL_DHGENASE"/>
    <property type="match status" value="1"/>
</dbReference>
<evidence type="ECO:0000259" key="9">
    <source>
        <dbReference type="Pfam" id="PF08125"/>
    </source>
</evidence>
<dbReference type="SUPFAM" id="SSF51735">
    <property type="entry name" value="NAD(P)-binding Rossmann-fold domains"/>
    <property type="match status" value="1"/>
</dbReference>
<gene>
    <name evidence="7" type="primary">mtlD</name>
    <name evidence="10" type="ORF">C4B60_07210</name>
</gene>
<keyword evidence="11" id="KW-1185">Reference proteome</keyword>
<dbReference type="AlphaFoldDB" id="A0A2S5GCG0"/>
<dbReference type="SUPFAM" id="SSF48179">
    <property type="entry name" value="6-phosphogluconate dehydrogenase C-terminal domain-like"/>
    <property type="match status" value="1"/>
</dbReference>
<keyword evidence="4 7" id="KW-0560">Oxidoreductase</keyword>
<dbReference type="InterPro" id="IPR000669">
    <property type="entry name" value="Mannitol_DH"/>
</dbReference>
<name>A0A2S5GCG0_9BACL</name>
<dbReference type="NCBIfam" id="NF002652">
    <property type="entry name" value="PRK02318.2-5"/>
    <property type="match status" value="1"/>
</dbReference>
<evidence type="ECO:0000313" key="11">
    <source>
        <dbReference type="Proteomes" id="UP000239047"/>
    </source>
</evidence>
<dbReference type="EMBL" id="PREZ01000003">
    <property type="protein sequence ID" value="PPA70583.1"/>
    <property type="molecule type" value="Genomic_DNA"/>
</dbReference>
<proteinExistence type="inferred from homology"/>
<dbReference type="Pfam" id="PF01232">
    <property type="entry name" value="Mannitol_dh"/>
    <property type="match status" value="1"/>
</dbReference>
<dbReference type="Gene3D" id="1.10.1040.10">
    <property type="entry name" value="N-(1-d-carboxylethyl)-l-norvaline Dehydrogenase, domain 2"/>
    <property type="match status" value="1"/>
</dbReference>
<dbReference type="PANTHER" id="PTHR30524">
    <property type="entry name" value="MANNITOL-1-PHOSPHATE 5-DEHYDROGENASE"/>
    <property type="match status" value="1"/>
</dbReference>
<reference evidence="10 11" key="1">
    <citation type="submission" date="2018-02" db="EMBL/GenBank/DDBJ databases">
        <title>Jeotgalibacillus proteolyticum sp. nov. a protease producing bacterium isolated from ocean sediments of Laizhou Bay.</title>
        <authorList>
            <person name="Li Y."/>
        </authorList>
    </citation>
    <scope>NUCLEOTIDE SEQUENCE [LARGE SCALE GENOMIC DNA]</scope>
    <source>
        <strain evidence="10 11">22-7</strain>
    </source>
</reference>
<comment type="catalytic activity">
    <reaction evidence="6 7">
        <text>D-mannitol 1-phosphate + NAD(+) = beta-D-fructose 6-phosphate + NADH + H(+)</text>
        <dbReference type="Rhea" id="RHEA:19661"/>
        <dbReference type="ChEBI" id="CHEBI:15378"/>
        <dbReference type="ChEBI" id="CHEBI:57540"/>
        <dbReference type="ChEBI" id="CHEBI:57634"/>
        <dbReference type="ChEBI" id="CHEBI:57945"/>
        <dbReference type="ChEBI" id="CHEBI:61381"/>
        <dbReference type="EC" id="1.1.1.17"/>
    </reaction>
</comment>